<gene>
    <name evidence="1" type="ORF">METZ01_LOCUS117972</name>
</gene>
<name>A0A381XK56_9ZZZZ</name>
<sequence length="165" mass="19744">MTFRDVYEEFINRYETVEPTEISFIIWFVENPMSPFCLHGSAALRDHDAIHVLLECDQSNNSEAFVIGFTMGNDDRTKTWEVKLFKFISRFLYPKKNKFTKEQINIFERGFAYGRKRSYKRIGEVNWTKEDWDSSLKEMQLKFGIYDNELSYYKETNYETIISVS</sequence>
<accession>A0A381XK56</accession>
<dbReference type="AlphaFoldDB" id="A0A381XK56"/>
<dbReference type="EMBL" id="UINC01015473">
    <property type="protein sequence ID" value="SVA65118.1"/>
    <property type="molecule type" value="Genomic_DNA"/>
</dbReference>
<reference evidence="1" key="1">
    <citation type="submission" date="2018-05" db="EMBL/GenBank/DDBJ databases">
        <authorList>
            <person name="Lanie J.A."/>
            <person name="Ng W.-L."/>
            <person name="Kazmierczak K.M."/>
            <person name="Andrzejewski T.M."/>
            <person name="Davidsen T.M."/>
            <person name="Wayne K.J."/>
            <person name="Tettelin H."/>
            <person name="Glass J.I."/>
            <person name="Rusch D."/>
            <person name="Podicherti R."/>
            <person name="Tsui H.-C.T."/>
            <person name="Winkler M.E."/>
        </authorList>
    </citation>
    <scope>NUCLEOTIDE SEQUENCE</scope>
</reference>
<evidence type="ECO:0000313" key="1">
    <source>
        <dbReference type="EMBL" id="SVA65118.1"/>
    </source>
</evidence>
<organism evidence="1">
    <name type="scientific">marine metagenome</name>
    <dbReference type="NCBI Taxonomy" id="408172"/>
    <lineage>
        <taxon>unclassified sequences</taxon>
        <taxon>metagenomes</taxon>
        <taxon>ecological metagenomes</taxon>
    </lineage>
</organism>
<proteinExistence type="predicted"/>
<protein>
    <submittedName>
        <fullName evidence="1">Uncharacterized protein</fullName>
    </submittedName>
</protein>